<evidence type="ECO:0000256" key="3">
    <source>
        <dbReference type="ARBA" id="ARBA00009466"/>
    </source>
</evidence>
<dbReference type="SUPFAM" id="SSF48371">
    <property type="entry name" value="ARM repeat"/>
    <property type="match status" value="1"/>
</dbReference>
<keyword evidence="5" id="KW-0963">Cytoplasm</keyword>
<evidence type="ECO:0000256" key="8">
    <source>
        <dbReference type="SAM" id="MobiDB-lite"/>
    </source>
</evidence>
<dbReference type="GO" id="GO:0005737">
    <property type="term" value="C:cytoplasm"/>
    <property type="evidence" value="ECO:0007669"/>
    <property type="project" value="UniProtKB-SubCell"/>
</dbReference>
<dbReference type="GO" id="GO:0005643">
    <property type="term" value="C:nuclear pore"/>
    <property type="evidence" value="ECO:0007669"/>
    <property type="project" value="TreeGrafter"/>
</dbReference>
<keyword evidence="7" id="KW-0539">Nucleus</keyword>
<keyword evidence="6" id="KW-0653">Protein transport</keyword>
<dbReference type="InterPro" id="IPR011989">
    <property type="entry name" value="ARM-like"/>
</dbReference>
<keyword evidence="4" id="KW-0813">Transport</keyword>
<evidence type="ECO:0000259" key="10">
    <source>
        <dbReference type="Pfam" id="PF25795"/>
    </source>
</evidence>
<dbReference type="Pfam" id="PF08389">
    <property type="entry name" value="Xpo1"/>
    <property type="match status" value="1"/>
</dbReference>
<gene>
    <name evidence="11" type="ORF">FVE85_7250</name>
</gene>
<sequence length="1159" mass="128390">MNGPQLAAGGGRAGAGEMAPGAGGASKDAWNGLGDLPDLAQIDALARQLYESADPQLRAQAEAVLMPLGASPENTMQCVMLLQESQASTTLMLASSSLTKIVTAYGTRISGDERVQLYQFVIQFLAERGPALPNFVVSELCTLLSRLVKMSWSDDARFRAVLEDMKPFLDASQEHCVLALQVLNRLVLEMNHSSPMVRRSFTQAQHRRVATAFRDSCLQQVYTQSLTILVKCGSAPPNVQPHRLRQVALDLAATCMNFDFIGTSFDESTEDFGAVQVPISWRAIIEDASTPRLFFDTYVATYQIDPRQSSAALECLVQLASVRRSLFSSDEKRLEYLETHMRFMIEILGNRVGLDEHDNYHRFCRWLARLKANYQLAELVGSSLYSDWIGLVSQFSLHSLASDWHWVGNSLFYLLSLWSRMVASMPYLKGNNLSRLDDHVQKIVEAYVTSRLQALHNGDADDESNDAEFAEHLDTIPVLFRLQYDKTCQFLVSMLDPLLEQYKALVVERGMTSASSSEVAMVERDLAWLVKVTGAAVGGRLSASSSEDQEVADGLLSSRVFQLMIYSLDVDQKLKSQQQNESSLSGRSPGSVLVVSAPQHLQAPPTQPTVRLDEAIVDFTQNFRKAYIGEQAVQHSKVYATMAEKLGIRDHMFVLNVVASKIACNLRHFGVSGTGDEVISKSLTLLSDLAGGHSSGRLLGKLATIREMLAEHDEKEFPFMTGADARMGRQRTNFHQILARIMFAGFGVGDIYYDADSAFELFMRPIALKLDAISQVRNEQILQDAAVKAAVIGVARDLRGVCLATQLRKTYNLLFDWYYPTYAQAMYRALDVGAAAGAHELVTPILKFYADLAHNRPQRITFDSSSPNGILLFRETSKVLVAYGSHALSQLQGGAGALQASTGGTGTAGGGPGAPYRSLYKPASVCFTIFSRALSGNYVNFGVFSLYGDSAFQDALEVCLRLALAIPVSDLMAYQKVTRSFFGMMEILCLNHTSSVVDLEHAVFGHIVRVLQEGLSSSEVWMSTQCASALDHLAEFRFVGVKKNLPGGQRFLQHVAQSPDLFPRILQMLMTMILNEDCANQWSLSRPLLSVILTNQDAFLELKSQMIQALQNPQWQATAQEAFEKLMENVQLNLESKNRDRFTQNVTVFRHTWRSIQTH</sequence>
<protein>
    <submittedName>
        <fullName evidence="11">Exportin-7-B</fullName>
    </submittedName>
</protein>
<reference evidence="12" key="1">
    <citation type="journal article" date="2019" name="Nat. Commun.">
        <title>Expansion of phycobilisome linker gene families in mesophilic red algae.</title>
        <authorList>
            <person name="Lee J."/>
            <person name="Kim D."/>
            <person name="Bhattacharya D."/>
            <person name="Yoon H.S."/>
        </authorList>
    </citation>
    <scope>NUCLEOTIDE SEQUENCE [LARGE SCALE GENOMIC DNA]</scope>
    <source>
        <strain evidence="12">CCMP 1328</strain>
    </source>
</reference>
<name>A0A5J4Z8L7_PORPP</name>
<evidence type="ECO:0000256" key="7">
    <source>
        <dbReference type="ARBA" id="ARBA00023242"/>
    </source>
</evidence>
<dbReference type="InterPro" id="IPR013598">
    <property type="entry name" value="Exportin-1/Importin-b-like"/>
</dbReference>
<comment type="caution">
    <text evidence="11">The sequence shown here is derived from an EMBL/GenBank/DDBJ whole genome shotgun (WGS) entry which is preliminary data.</text>
</comment>
<feature type="domain" description="Exportin-1/Importin-beta-like" evidence="9">
    <location>
        <begin position="133"/>
        <end position="248"/>
    </location>
</feature>
<evidence type="ECO:0000313" key="12">
    <source>
        <dbReference type="Proteomes" id="UP000324585"/>
    </source>
</evidence>
<proteinExistence type="inferred from homology"/>
<dbReference type="Pfam" id="PF25795">
    <property type="entry name" value="TPR_XPO7"/>
    <property type="match status" value="1"/>
</dbReference>
<dbReference type="Gene3D" id="1.25.10.10">
    <property type="entry name" value="Leucine-rich Repeat Variant"/>
    <property type="match status" value="1"/>
</dbReference>
<comment type="subcellular location">
    <subcellularLocation>
        <location evidence="2">Cytoplasm</location>
    </subcellularLocation>
    <subcellularLocation>
        <location evidence="1">Nucleus</location>
    </subcellularLocation>
</comment>
<dbReference type="InterPro" id="IPR044189">
    <property type="entry name" value="XPO4/7-like"/>
</dbReference>
<accession>A0A5J4Z8L7</accession>
<dbReference type="PANTHER" id="PTHR12596">
    <property type="entry name" value="EXPORTIN 4,7-RELATED"/>
    <property type="match status" value="1"/>
</dbReference>
<dbReference type="InterPro" id="IPR016024">
    <property type="entry name" value="ARM-type_fold"/>
</dbReference>
<dbReference type="GO" id="GO:0005049">
    <property type="term" value="F:nuclear export signal receptor activity"/>
    <property type="evidence" value="ECO:0007669"/>
    <property type="project" value="InterPro"/>
</dbReference>
<dbReference type="PANTHER" id="PTHR12596:SF2">
    <property type="entry name" value="EXPORTIN-7 ISOFORM X1"/>
    <property type="match status" value="1"/>
</dbReference>
<organism evidence="11 12">
    <name type="scientific">Porphyridium purpureum</name>
    <name type="common">Red alga</name>
    <name type="synonym">Porphyridium cruentum</name>
    <dbReference type="NCBI Taxonomy" id="35688"/>
    <lineage>
        <taxon>Eukaryota</taxon>
        <taxon>Rhodophyta</taxon>
        <taxon>Bangiophyceae</taxon>
        <taxon>Porphyridiales</taxon>
        <taxon>Porphyridiaceae</taxon>
        <taxon>Porphyridium</taxon>
    </lineage>
</organism>
<feature type="region of interest" description="Disordered" evidence="8">
    <location>
        <begin position="1"/>
        <end position="24"/>
    </location>
</feature>
<dbReference type="OMA" id="DCFHELC"/>
<evidence type="ECO:0000259" key="9">
    <source>
        <dbReference type="Pfam" id="PF08389"/>
    </source>
</evidence>
<evidence type="ECO:0000256" key="6">
    <source>
        <dbReference type="ARBA" id="ARBA00022927"/>
    </source>
</evidence>
<evidence type="ECO:0000256" key="5">
    <source>
        <dbReference type="ARBA" id="ARBA00022490"/>
    </source>
</evidence>
<keyword evidence="12" id="KW-1185">Reference proteome</keyword>
<dbReference type="Proteomes" id="UP000324585">
    <property type="component" value="Unassembled WGS sequence"/>
</dbReference>
<evidence type="ECO:0000313" key="11">
    <source>
        <dbReference type="EMBL" id="KAA8499665.1"/>
    </source>
</evidence>
<evidence type="ECO:0000256" key="1">
    <source>
        <dbReference type="ARBA" id="ARBA00004123"/>
    </source>
</evidence>
<dbReference type="GO" id="GO:0006611">
    <property type="term" value="P:protein export from nucleus"/>
    <property type="evidence" value="ECO:0007669"/>
    <property type="project" value="TreeGrafter"/>
</dbReference>
<dbReference type="InterPro" id="IPR057947">
    <property type="entry name" value="TPR_XPO7/RBP17"/>
</dbReference>
<evidence type="ECO:0000256" key="2">
    <source>
        <dbReference type="ARBA" id="ARBA00004496"/>
    </source>
</evidence>
<evidence type="ECO:0000256" key="4">
    <source>
        <dbReference type="ARBA" id="ARBA00022448"/>
    </source>
</evidence>
<dbReference type="AlphaFoldDB" id="A0A5J4Z8L7"/>
<feature type="domain" description="Exportin-7/Ran-binding protein 17 TPR repeats" evidence="10">
    <location>
        <begin position="461"/>
        <end position="721"/>
    </location>
</feature>
<dbReference type="EMBL" id="VRMN01000001">
    <property type="protein sequence ID" value="KAA8499665.1"/>
    <property type="molecule type" value="Genomic_DNA"/>
</dbReference>
<comment type="similarity">
    <text evidence="3">Belongs to the exportin family.</text>
</comment>
<dbReference type="OrthoDB" id="244158at2759"/>